<dbReference type="InterPro" id="IPR029058">
    <property type="entry name" value="AB_hydrolase_fold"/>
</dbReference>
<evidence type="ECO:0000313" key="3">
    <source>
        <dbReference type="Proteomes" id="UP000291822"/>
    </source>
</evidence>
<feature type="domain" description="Serine aminopeptidase S33" evidence="1">
    <location>
        <begin position="34"/>
        <end position="266"/>
    </location>
</feature>
<dbReference type="Proteomes" id="UP000291822">
    <property type="component" value="Unassembled WGS sequence"/>
</dbReference>
<dbReference type="PRINTS" id="PR00111">
    <property type="entry name" value="ABHYDROLASE"/>
</dbReference>
<dbReference type="InterPro" id="IPR022742">
    <property type="entry name" value="Hydrolase_4"/>
</dbReference>
<gene>
    <name evidence="2" type="ORF">EZM97_28155</name>
</gene>
<dbReference type="GO" id="GO:0016787">
    <property type="term" value="F:hydrolase activity"/>
    <property type="evidence" value="ECO:0007669"/>
    <property type="project" value="UniProtKB-KW"/>
</dbReference>
<comment type="caution">
    <text evidence="2">The sequence shown here is derived from an EMBL/GenBank/DDBJ whole genome shotgun (WGS) entry which is preliminary data.</text>
</comment>
<protein>
    <submittedName>
        <fullName evidence="2">Alpha/beta hydrolase</fullName>
    </submittedName>
</protein>
<dbReference type="RefSeq" id="WP_131153054.1">
    <property type="nucleotide sequence ID" value="NZ_SJTG01000004.1"/>
</dbReference>
<dbReference type="EMBL" id="SJTG01000004">
    <property type="protein sequence ID" value="TCI08494.1"/>
    <property type="molecule type" value="Genomic_DNA"/>
</dbReference>
<dbReference type="PANTHER" id="PTHR11614">
    <property type="entry name" value="PHOSPHOLIPASE-RELATED"/>
    <property type="match status" value="1"/>
</dbReference>
<organism evidence="2 3">
    <name type="scientific">Dyella soli</name>
    <dbReference type="NCBI Taxonomy" id="522319"/>
    <lineage>
        <taxon>Bacteria</taxon>
        <taxon>Pseudomonadati</taxon>
        <taxon>Pseudomonadota</taxon>
        <taxon>Gammaproteobacteria</taxon>
        <taxon>Lysobacterales</taxon>
        <taxon>Rhodanobacteraceae</taxon>
        <taxon>Dyella</taxon>
    </lineage>
</organism>
<sequence>MQVAPPGSAPVTRQHSLAMADGCRLAVVDSAPEAPRASVLIVHGLGEHSGRHEALARWFHARGYAVRRYDQRGHGRSEGPRGGLETSDDLVDDLAVVFNDFAEQQDNPPLLLGHSMGGLVAARCVLDRQVGASALILSSPALRCHEPAWLQRLAGSLAKIAPRLPLDNGLKLDKLSHDVRVATAYKADPLCHRRITPRLADFIFRTGHTTVADGRDLAIPTLLLVAGSDDLVNPAGSRDFAAAAWATQKLTTRFFDTLYHELFNEAEPARTQVFKQLGDWLARL</sequence>
<keyword evidence="3" id="KW-1185">Reference proteome</keyword>
<dbReference type="InterPro" id="IPR000073">
    <property type="entry name" value="AB_hydrolase_1"/>
</dbReference>
<proteinExistence type="predicted"/>
<dbReference type="Gene3D" id="3.40.50.1820">
    <property type="entry name" value="alpha/beta hydrolase"/>
    <property type="match status" value="1"/>
</dbReference>
<dbReference type="SUPFAM" id="SSF53474">
    <property type="entry name" value="alpha/beta-Hydrolases"/>
    <property type="match status" value="1"/>
</dbReference>
<dbReference type="Pfam" id="PF12146">
    <property type="entry name" value="Hydrolase_4"/>
    <property type="match status" value="1"/>
</dbReference>
<keyword evidence="2" id="KW-0378">Hydrolase</keyword>
<name>A0A4V2NLD9_9GAMM</name>
<accession>A0A4V2NLD9</accession>
<evidence type="ECO:0000313" key="2">
    <source>
        <dbReference type="EMBL" id="TCI08494.1"/>
    </source>
</evidence>
<reference evidence="2 3" key="1">
    <citation type="submission" date="2019-02" db="EMBL/GenBank/DDBJ databases">
        <title>Dyella amyloliquefaciens sp. nov., isolated from forest soil.</title>
        <authorList>
            <person name="Gao Z.-H."/>
            <person name="Qiu L.-H."/>
        </authorList>
    </citation>
    <scope>NUCLEOTIDE SEQUENCE [LARGE SCALE GENOMIC DNA]</scope>
    <source>
        <strain evidence="2 3">KACC 12747</strain>
    </source>
</reference>
<dbReference type="AlphaFoldDB" id="A0A4V2NLD9"/>
<dbReference type="InterPro" id="IPR051044">
    <property type="entry name" value="MAG_DAG_Lipase"/>
</dbReference>
<evidence type="ECO:0000259" key="1">
    <source>
        <dbReference type="Pfam" id="PF12146"/>
    </source>
</evidence>